<dbReference type="RefSeq" id="XP_027343361.1">
    <property type="nucleotide sequence ID" value="XM_027487560.1"/>
</dbReference>
<reference evidence="3" key="2">
    <citation type="submission" date="2025-08" db="UniProtKB">
        <authorList>
            <consortium name="RefSeq"/>
        </authorList>
    </citation>
    <scope>IDENTIFICATION</scope>
    <source>
        <tissue evidence="3">Young leaves</tissue>
    </source>
</reference>
<evidence type="ECO:0000256" key="1">
    <source>
        <dbReference type="SAM" id="MobiDB-lite"/>
    </source>
</evidence>
<dbReference type="Proteomes" id="UP000694853">
    <property type="component" value="Unplaced"/>
</dbReference>
<dbReference type="PANTHER" id="PTHR33986:SF2">
    <property type="entry name" value="MITOCHONDRIAL FISSION PROTEIN ELM1"/>
    <property type="match status" value="1"/>
</dbReference>
<dbReference type="GeneID" id="113855931"/>
<dbReference type="AlphaFoldDB" id="A0A8B8KHW3"/>
<protein>
    <submittedName>
        <fullName evidence="3">Mitochondrial fission protein ELM1-like</fullName>
    </submittedName>
</protein>
<sequence>MKSLKPIQLPEPPSPTAAGATPDIFQSGAHTLLRRALVIGNGFPSSENHCIGLLRVLGLSHFHLFYRVTRPKGGINDWLQWLPLSLHKKIHYLISIFVPFLTNLTDVNHIVNLARQTYEKEGPLLVVASGRDTVSVASSIKRLASDHVFVVQIQHPRLHLNRFDMVITPHHDYYYPLTPEAQKQVPKFLRRWISPREPPESCGMYHVLTLGALHQIYFASLRSAAITWHDVFAHVPRPLLVVHIGRPTKNCRYGADLGKPLATSLLSVLGSCGSVRISFSERTPQKVSNIIVKELGNNPKVYIWDGQEPNPHIGHLAWADAFVVTANSVSMISEACSTGKPVYIMGAERCRWKFTEFHKSLRERGVVRPFTGSEDISENWSYPPLNDTADAAKRVHEALAARGWKLKI</sequence>
<dbReference type="InterPro" id="IPR009367">
    <property type="entry name" value="Elm1-like"/>
</dbReference>
<dbReference type="GO" id="GO:0005741">
    <property type="term" value="C:mitochondrial outer membrane"/>
    <property type="evidence" value="ECO:0007669"/>
    <property type="project" value="TreeGrafter"/>
</dbReference>
<reference evidence="2" key="1">
    <citation type="journal article" date="2019" name="Toxins">
        <title>Detection of Abrin-Like and Prepropulchellin-Like Toxin Genes and Transcripts Using Whole Genome Sequencing and Full-Length Transcript Sequencing of Abrus precatorius.</title>
        <authorList>
            <person name="Hovde B.T."/>
            <person name="Daligault H.E."/>
            <person name="Hanschen E.R."/>
            <person name="Kunde Y.A."/>
            <person name="Johnson M.B."/>
            <person name="Starkenburg S.R."/>
            <person name="Johnson S.L."/>
        </authorList>
    </citation>
    <scope>NUCLEOTIDE SEQUENCE [LARGE SCALE GENOMIC DNA]</scope>
</reference>
<name>A0A8B8KHW3_ABRPR</name>
<proteinExistence type="predicted"/>
<dbReference type="SUPFAM" id="SSF53756">
    <property type="entry name" value="UDP-Glycosyltransferase/glycogen phosphorylase"/>
    <property type="match status" value="1"/>
</dbReference>
<feature type="region of interest" description="Disordered" evidence="1">
    <location>
        <begin position="1"/>
        <end position="21"/>
    </location>
</feature>
<accession>A0A8B8KHW3</accession>
<dbReference type="PANTHER" id="PTHR33986">
    <property type="entry name" value="OS02G0535700 PROTEIN"/>
    <property type="match status" value="1"/>
</dbReference>
<dbReference type="GO" id="GO:0000266">
    <property type="term" value="P:mitochondrial fission"/>
    <property type="evidence" value="ECO:0007669"/>
    <property type="project" value="TreeGrafter"/>
</dbReference>
<dbReference type="Pfam" id="PF06258">
    <property type="entry name" value="Mito_fiss_Elm1"/>
    <property type="match status" value="1"/>
</dbReference>
<keyword evidence="2" id="KW-1185">Reference proteome</keyword>
<evidence type="ECO:0000313" key="3">
    <source>
        <dbReference type="RefSeq" id="XP_027343361.1"/>
    </source>
</evidence>
<gene>
    <name evidence="3" type="primary">LOC113855931</name>
</gene>
<evidence type="ECO:0000313" key="2">
    <source>
        <dbReference type="Proteomes" id="UP000694853"/>
    </source>
</evidence>
<dbReference type="OrthoDB" id="1856981at2759"/>
<dbReference type="KEGG" id="aprc:113855931"/>
<organism evidence="2 3">
    <name type="scientific">Abrus precatorius</name>
    <name type="common">Indian licorice</name>
    <name type="synonym">Glycine abrus</name>
    <dbReference type="NCBI Taxonomy" id="3816"/>
    <lineage>
        <taxon>Eukaryota</taxon>
        <taxon>Viridiplantae</taxon>
        <taxon>Streptophyta</taxon>
        <taxon>Embryophyta</taxon>
        <taxon>Tracheophyta</taxon>
        <taxon>Spermatophyta</taxon>
        <taxon>Magnoliopsida</taxon>
        <taxon>eudicotyledons</taxon>
        <taxon>Gunneridae</taxon>
        <taxon>Pentapetalae</taxon>
        <taxon>rosids</taxon>
        <taxon>fabids</taxon>
        <taxon>Fabales</taxon>
        <taxon>Fabaceae</taxon>
        <taxon>Papilionoideae</taxon>
        <taxon>50 kb inversion clade</taxon>
        <taxon>NPAAA clade</taxon>
        <taxon>indigoferoid/millettioid clade</taxon>
        <taxon>Abreae</taxon>
        <taxon>Abrus</taxon>
    </lineage>
</organism>